<evidence type="ECO:0000259" key="5">
    <source>
        <dbReference type="PROSITE" id="PS50835"/>
    </source>
</evidence>
<dbReference type="eggNOG" id="ENOG502RVIK">
    <property type="taxonomic scope" value="Eukaryota"/>
</dbReference>
<dbReference type="InterPro" id="IPR050199">
    <property type="entry name" value="IgHV"/>
</dbReference>
<feature type="signal peptide" evidence="4">
    <location>
        <begin position="1"/>
        <end position="27"/>
    </location>
</feature>
<keyword evidence="3" id="KW-1280">Immunoglobulin</keyword>
<dbReference type="PANTHER" id="PTHR23266">
    <property type="entry name" value="IMMUNOGLOBULIN HEAVY CHAIN"/>
    <property type="match status" value="1"/>
</dbReference>
<keyword evidence="2" id="KW-1064">Adaptive immunity</keyword>
<dbReference type="Gene3D" id="2.60.40.10">
    <property type="entry name" value="Immunoglobulins"/>
    <property type="match status" value="1"/>
</dbReference>
<dbReference type="HOGENOM" id="CLU_077975_5_2_1"/>
<dbReference type="AlphaFoldDB" id="G3WNV5"/>
<evidence type="ECO:0000313" key="7">
    <source>
        <dbReference type="Proteomes" id="UP000007648"/>
    </source>
</evidence>
<dbReference type="Pfam" id="PF07686">
    <property type="entry name" value="V-set"/>
    <property type="match status" value="1"/>
</dbReference>
<dbReference type="GeneTree" id="ENSGT00940000171788"/>
<feature type="chain" id="PRO_5029631571" description="Ig-like domain-containing protein" evidence="4">
    <location>
        <begin position="28"/>
        <end position="127"/>
    </location>
</feature>
<dbReference type="GO" id="GO:0019814">
    <property type="term" value="C:immunoglobulin complex"/>
    <property type="evidence" value="ECO:0007669"/>
    <property type="project" value="UniProtKB-KW"/>
</dbReference>
<dbReference type="SUPFAM" id="SSF48726">
    <property type="entry name" value="Immunoglobulin"/>
    <property type="match status" value="1"/>
</dbReference>
<evidence type="ECO:0000256" key="2">
    <source>
        <dbReference type="ARBA" id="ARBA00023130"/>
    </source>
</evidence>
<reference evidence="6" key="3">
    <citation type="submission" date="2025-09" db="UniProtKB">
        <authorList>
            <consortium name="Ensembl"/>
        </authorList>
    </citation>
    <scope>IDENTIFICATION</scope>
</reference>
<dbReference type="Proteomes" id="UP000007648">
    <property type="component" value="Unassembled WGS sequence"/>
</dbReference>
<evidence type="ECO:0000256" key="3">
    <source>
        <dbReference type="ARBA" id="ARBA00043265"/>
    </source>
</evidence>
<reference evidence="6" key="2">
    <citation type="submission" date="2025-08" db="UniProtKB">
        <authorList>
            <consortium name="Ensembl"/>
        </authorList>
    </citation>
    <scope>IDENTIFICATION</scope>
</reference>
<dbReference type="InterPro" id="IPR013106">
    <property type="entry name" value="Ig_V-set"/>
</dbReference>
<evidence type="ECO:0000256" key="4">
    <source>
        <dbReference type="SAM" id="SignalP"/>
    </source>
</evidence>
<proteinExistence type="predicted"/>
<dbReference type="InParanoid" id="G3WNV5"/>
<dbReference type="PROSITE" id="PS50835">
    <property type="entry name" value="IG_LIKE"/>
    <property type="match status" value="1"/>
</dbReference>
<keyword evidence="4" id="KW-0732">Signal</keyword>
<evidence type="ECO:0000313" key="6">
    <source>
        <dbReference type="Ensembl" id="ENSSHAP00000017110.2"/>
    </source>
</evidence>
<organism evidence="6 7">
    <name type="scientific">Sarcophilus harrisii</name>
    <name type="common">Tasmanian devil</name>
    <name type="synonym">Sarcophilus laniarius</name>
    <dbReference type="NCBI Taxonomy" id="9305"/>
    <lineage>
        <taxon>Eukaryota</taxon>
        <taxon>Metazoa</taxon>
        <taxon>Chordata</taxon>
        <taxon>Craniata</taxon>
        <taxon>Vertebrata</taxon>
        <taxon>Euteleostomi</taxon>
        <taxon>Mammalia</taxon>
        <taxon>Metatheria</taxon>
        <taxon>Dasyuromorphia</taxon>
        <taxon>Dasyuridae</taxon>
        <taxon>Sarcophilus</taxon>
    </lineage>
</organism>
<accession>G3WNV5</accession>
<dbReference type="SMART" id="SM00406">
    <property type="entry name" value="IGv"/>
    <property type="match status" value="1"/>
</dbReference>
<dbReference type="Ensembl" id="ENSSHAT00000017252.2">
    <property type="protein sequence ID" value="ENSSHAP00000017110.2"/>
    <property type="gene ID" value="ENSSHAG00000014542.2"/>
</dbReference>
<dbReference type="GO" id="GO:0002250">
    <property type="term" value="P:adaptive immune response"/>
    <property type="evidence" value="ECO:0007669"/>
    <property type="project" value="UniProtKB-KW"/>
</dbReference>
<dbReference type="GO" id="GO:0005576">
    <property type="term" value="C:extracellular region"/>
    <property type="evidence" value="ECO:0007669"/>
    <property type="project" value="UniProtKB-ARBA"/>
</dbReference>
<keyword evidence="7" id="KW-1185">Reference proteome</keyword>
<feature type="domain" description="Ig-like" evidence="5">
    <location>
        <begin position="23"/>
        <end position="127"/>
    </location>
</feature>
<dbReference type="InterPro" id="IPR013783">
    <property type="entry name" value="Ig-like_fold"/>
</dbReference>
<keyword evidence="1" id="KW-0391">Immunity</keyword>
<dbReference type="STRING" id="9305.ENSSHAP00000017110"/>
<sequence>MLIRPLSALARTYLLELLLSILPGFWAQVQLVEKGGRLIYEGQSITLTCTASGLHFKNFAMSWHRSSGTGGSKEFVASISAGRGNTKEYKEGMKGRVLIFRQNEASTVSLTFHQIQKEDSGIYYCAS</sequence>
<dbReference type="InterPro" id="IPR036179">
    <property type="entry name" value="Ig-like_dom_sf"/>
</dbReference>
<reference evidence="6 7" key="1">
    <citation type="journal article" date="2011" name="Proc. Natl. Acad. Sci. U.S.A.">
        <title>Genetic diversity and population structure of the endangered marsupial Sarcophilus harrisii (Tasmanian devil).</title>
        <authorList>
            <person name="Miller W."/>
            <person name="Hayes V.M."/>
            <person name="Ratan A."/>
            <person name="Petersen D.C."/>
            <person name="Wittekindt N.E."/>
            <person name="Miller J."/>
            <person name="Walenz B."/>
            <person name="Knight J."/>
            <person name="Qi J."/>
            <person name="Zhao F."/>
            <person name="Wang Q."/>
            <person name="Bedoya-Reina O.C."/>
            <person name="Katiyar N."/>
            <person name="Tomsho L.P."/>
            <person name="Kasson L.M."/>
            <person name="Hardie R.A."/>
            <person name="Woodbridge P."/>
            <person name="Tindall E.A."/>
            <person name="Bertelsen M.F."/>
            <person name="Dixon D."/>
            <person name="Pyecroft S."/>
            <person name="Helgen K.M."/>
            <person name="Lesk A.M."/>
            <person name="Pringle T.H."/>
            <person name="Patterson N."/>
            <person name="Zhang Y."/>
            <person name="Kreiss A."/>
            <person name="Woods G.M."/>
            <person name="Jones M.E."/>
            <person name="Schuster S.C."/>
        </authorList>
    </citation>
    <scope>NUCLEOTIDE SEQUENCE [LARGE SCALE GENOMIC DNA]</scope>
</reference>
<name>G3WNV5_SARHA</name>
<protein>
    <recommendedName>
        <fullName evidence="5">Ig-like domain-containing protein</fullName>
    </recommendedName>
</protein>
<dbReference type="InterPro" id="IPR007110">
    <property type="entry name" value="Ig-like_dom"/>
</dbReference>
<evidence type="ECO:0000256" key="1">
    <source>
        <dbReference type="ARBA" id="ARBA00022859"/>
    </source>
</evidence>